<dbReference type="PANTHER" id="PTHR35201">
    <property type="entry name" value="TERPENE SYNTHASE"/>
    <property type="match status" value="1"/>
</dbReference>
<dbReference type="GO" id="GO:0010333">
    <property type="term" value="F:terpene synthase activity"/>
    <property type="evidence" value="ECO:0007669"/>
    <property type="project" value="InterPro"/>
</dbReference>
<dbReference type="SUPFAM" id="SSF48576">
    <property type="entry name" value="Terpenoid synthases"/>
    <property type="match status" value="1"/>
</dbReference>
<comment type="caution">
    <text evidence="5">The sequence shown here is derived from an EMBL/GenBank/DDBJ whole genome shotgun (WGS) entry which is preliminary data.</text>
</comment>
<evidence type="ECO:0000256" key="2">
    <source>
        <dbReference type="ARBA" id="ARBA00006333"/>
    </source>
</evidence>
<dbReference type="Proteomes" id="UP001172101">
    <property type="component" value="Unassembled WGS sequence"/>
</dbReference>
<organism evidence="5 6">
    <name type="scientific">Lasiosphaeria miniovina</name>
    <dbReference type="NCBI Taxonomy" id="1954250"/>
    <lineage>
        <taxon>Eukaryota</taxon>
        <taxon>Fungi</taxon>
        <taxon>Dikarya</taxon>
        <taxon>Ascomycota</taxon>
        <taxon>Pezizomycotina</taxon>
        <taxon>Sordariomycetes</taxon>
        <taxon>Sordariomycetidae</taxon>
        <taxon>Sordariales</taxon>
        <taxon>Lasiosphaeriaceae</taxon>
        <taxon>Lasiosphaeria</taxon>
    </lineage>
</organism>
<sequence>MAATLVQVPDFLRNWPWERALNPLYEEVKTDSLAWLHGFGFFDVKSQDSFDRCEFPKLAMLTSPHHNREHARSTCDLMDLFYVIDEYTDVEDAGGVQKIVDMIMDALRNPSKPRPTGEFRIGEMARQFWALAIQTASPMSRAHFVDTMQEYLDSVTEQAVDRASNRVRTIDEYWALRRLTGGCLPSFALIELGLEFPEEIYRHPLLENLRECANRAICAANDVYSYNIERVRGHALHNLVTIVMHEKDMGPQEAITWIGAWHDDLVADFFASKAELEQLLSHGEWAGGDVERQVRIYVDGLGCWVRGSDDWHLEGQRHLGNQGPSFRKNRQLLMLPRVDAMQARAGVTDAEGILVRELMEKNAVAGMHISTQATAILTV</sequence>
<reference evidence="5" key="1">
    <citation type="submission" date="2023-06" db="EMBL/GenBank/DDBJ databases">
        <title>Genome-scale phylogeny and comparative genomics of the fungal order Sordariales.</title>
        <authorList>
            <consortium name="Lawrence Berkeley National Laboratory"/>
            <person name="Hensen N."/>
            <person name="Bonometti L."/>
            <person name="Westerberg I."/>
            <person name="Brannstrom I.O."/>
            <person name="Guillou S."/>
            <person name="Cros-Aarteil S."/>
            <person name="Calhoun S."/>
            <person name="Haridas S."/>
            <person name="Kuo A."/>
            <person name="Mondo S."/>
            <person name="Pangilinan J."/>
            <person name="Riley R."/>
            <person name="LaButti K."/>
            <person name="Andreopoulos B."/>
            <person name="Lipzen A."/>
            <person name="Chen C."/>
            <person name="Yanf M."/>
            <person name="Daum C."/>
            <person name="Ng V."/>
            <person name="Clum A."/>
            <person name="Steindorff A."/>
            <person name="Ohm R."/>
            <person name="Martin F."/>
            <person name="Silar P."/>
            <person name="Natvig D."/>
            <person name="Lalanne C."/>
            <person name="Gautier V."/>
            <person name="Ament-velasquez S.L."/>
            <person name="Kruys A."/>
            <person name="Hutchinson M.I."/>
            <person name="Powell A.J."/>
            <person name="Barry K."/>
            <person name="Miller A.N."/>
            <person name="Grigoriev I.V."/>
            <person name="Debuchy R."/>
            <person name="Gladieux P."/>
            <person name="Thoren M.H."/>
            <person name="Johannesson H."/>
        </authorList>
    </citation>
    <scope>NUCLEOTIDE SEQUENCE</scope>
    <source>
        <strain evidence="5">SMH2392-1A</strain>
    </source>
</reference>
<dbReference type="EC" id="4.2.3.-" evidence="4"/>
<dbReference type="Pfam" id="PF19086">
    <property type="entry name" value="Terpene_syn_C_2"/>
    <property type="match status" value="1"/>
</dbReference>
<dbReference type="AlphaFoldDB" id="A0AA40DJG6"/>
<dbReference type="PANTHER" id="PTHR35201:SF4">
    <property type="entry name" value="BETA-PINACENE SYNTHASE-RELATED"/>
    <property type="match status" value="1"/>
</dbReference>
<evidence type="ECO:0000256" key="3">
    <source>
        <dbReference type="ARBA" id="ARBA00022842"/>
    </source>
</evidence>
<protein>
    <recommendedName>
        <fullName evidence="4">Terpene synthase</fullName>
        <ecNumber evidence="4">4.2.3.-</ecNumber>
    </recommendedName>
</protein>
<comment type="cofactor">
    <cofactor evidence="1 4">
        <name>Mg(2+)</name>
        <dbReference type="ChEBI" id="CHEBI:18420"/>
    </cofactor>
</comment>
<name>A0AA40DJG6_9PEZI</name>
<gene>
    <name evidence="5" type="ORF">B0T26DRAFT_488043</name>
</gene>
<evidence type="ECO:0000256" key="1">
    <source>
        <dbReference type="ARBA" id="ARBA00001946"/>
    </source>
</evidence>
<dbReference type="RefSeq" id="XP_060289856.1">
    <property type="nucleotide sequence ID" value="XM_060435309.1"/>
</dbReference>
<dbReference type="SFLD" id="SFLDS00005">
    <property type="entry name" value="Isoprenoid_Synthase_Type_I"/>
    <property type="match status" value="1"/>
</dbReference>
<dbReference type="InterPro" id="IPR008949">
    <property type="entry name" value="Isoprenoid_synthase_dom_sf"/>
</dbReference>
<dbReference type="InterPro" id="IPR034686">
    <property type="entry name" value="Terpene_cyclase-like_2"/>
</dbReference>
<comment type="similarity">
    <text evidence="2 4">Belongs to the terpene synthase family.</text>
</comment>
<proteinExistence type="inferred from homology"/>
<evidence type="ECO:0000256" key="4">
    <source>
        <dbReference type="RuleBase" id="RU366034"/>
    </source>
</evidence>
<keyword evidence="4" id="KW-0456">Lyase</keyword>
<dbReference type="SFLD" id="SFLDG01020">
    <property type="entry name" value="Terpene_Cyclase_Like_2"/>
    <property type="match status" value="1"/>
</dbReference>
<dbReference type="Gene3D" id="1.10.600.10">
    <property type="entry name" value="Farnesyl Diphosphate Synthase"/>
    <property type="match status" value="1"/>
</dbReference>
<dbReference type="EMBL" id="JAUIRO010000008">
    <property type="protein sequence ID" value="KAK0702997.1"/>
    <property type="molecule type" value="Genomic_DNA"/>
</dbReference>
<keyword evidence="6" id="KW-1185">Reference proteome</keyword>
<accession>A0AA40DJG6</accession>
<evidence type="ECO:0000313" key="5">
    <source>
        <dbReference type="EMBL" id="KAK0702997.1"/>
    </source>
</evidence>
<dbReference type="GO" id="GO:0008299">
    <property type="term" value="P:isoprenoid biosynthetic process"/>
    <property type="evidence" value="ECO:0007669"/>
    <property type="project" value="UniProtKB-ARBA"/>
</dbReference>
<dbReference type="GO" id="GO:0046872">
    <property type="term" value="F:metal ion binding"/>
    <property type="evidence" value="ECO:0007669"/>
    <property type="project" value="UniProtKB-KW"/>
</dbReference>
<keyword evidence="3 4" id="KW-0460">Magnesium</keyword>
<evidence type="ECO:0000313" key="6">
    <source>
        <dbReference type="Proteomes" id="UP001172101"/>
    </source>
</evidence>
<keyword evidence="4" id="KW-0479">Metal-binding</keyword>
<dbReference type="GeneID" id="85318579"/>